<evidence type="ECO:0000313" key="1">
    <source>
        <dbReference type="EMBL" id="KAL3231694.1"/>
    </source>
</evidence>
<proteinExistence type="predicted"/>
<keyword evidence="2" id="KW-1185">Reference proteome</keyword>
<comment type="caution">
    <text evidence="1">The sequence shown here is derived from an EMBL/GenBank/DDBJ whole genome shotgun (WGS) entry which is preliminary data.</text>
</comment>
<evidence type="ECO:0000313" key="2">
    <source>
        <dbReference type="Proteomes" id="UP001623330"/>
    </source>
</evidence>
<gene>
    <name evidence="1" type="ORF">RNJ44_00229</name>
</gene>
<protein>
    <submittedName>
        <fullName evidence="1">Uncharacterized protein</fullName>
    </submittedName>
</protein>
<name>A0ABR4NTF0_9SACH</name>
<accession>A0ABR4NTF0</accession>
<organism evidence="1 2">
    <name type="scientific">Nakaseomyces bracarensis</name>
    <dbReference type="NCBI Taxonomy" id="273131"/>
    <lineage>
        <taxon>Eukaryota</taxon>
        <taxon>Fungi</taxon>
        <taxon>Dikarya</taxon>
        <taxon>Ascomycota</taxon>
        <taxon>Saccharomycotina</taxon>
        <taxon>Saccharomycetes</taxon>
        <taxon>Saccharomycetales</taxon>
        <taxon>Saccharomycetaceae</taxon>
        <taxon>Nakaseomyces</taxon>
    </lineage>
</organism>
<reference evidence="1 2" key="1">
    <citation type="submission" date="2024-05" db="EMBL/GenBank/DDBJ databases">
        <title>Long read based assembly of the Candida bracarensis genome reveals expanded adhesin content.</title>
        <authorList>
            <person name="Marcet-Houben M."/>
            <person name="Ksiezopolska E."/>
            <person name="Gabaldon T."/>
        </authorList>
    </citation>
    <scope>NUCLEOTIDE SEQUENCE [LARGE SCALE GENOMIC DNA]</scope>
    <source>
        <strain evidence="1 2">CBM6</strain>
    </source>
</reference>
<dbReference type="Proteomes" id="UP001623330">
    <property type="component" value="Unassembled WGS sequence"/>
</dbReference>
<sequence>MSDKDISAEEEEDDDFGDFEAVADDRTVVAECVGELIAEEGLKAVKVDDNVQLEDLFLEERSRIIYEQLVELRTVLQPFSWRKSHMRSHLLHVLRLDEHGSGEDSGESDLVDDSLYLRINSLLARLTPEQTSGSSLILRDQFKYSYAPPMTHHSMQLEEVEYQEKQIPQLLMVRPETLPKKELEEYHDQICNAIDALIVALKQLEVRQSNLTSDKTTFENVVTNLTGHTQRLQRDEIALYNKHKNRRKRFSWIGR</sequence>
<dbReference type="EMBL" id="JBEVYD010000006">
    <property type="protein sequence ID" value="KAL3231694.1"/>
    <property type="molecule type" value="Genomic_DNA"/>
</dbReference>